<keyword evidence="1" id="KW-0472">Membrane</keyword>
<keyword evidence="1" id="KW-1133">Transmembrane helix</keyword>
<gene>
    <name evidence="3" type="primary">LOC112494221</name>
</gene>
<evidence type="ECO:0000313" key="2">
    <source>
        <dbReference type="Proteomes" id="UP000694920"/>
    </source>
</evidence>
<keyword evidence="2" id="KW-1185">Reference proteome</keyword>
<evidence type="ECO:0000313" key="3">
    <source>
        <dbReference type="RefSeq" id="XP_024939942.1"/>
    </source>
</evidence>
<dbReference type="Proteomes" id="UP000694920">
    <property type="component" value="Unplaced"/>
</dbReference>
<proteinExistence type="predicted"/>
<keyword evidence="1" id="KW-0812">Transmembrane</keyword>
<reference evidence="3" key="1">
    <citation type="submission" date="2025-08" db="UniProtKB">
        <authorList>
            <consortium name="RefSeq"/>
        </authorList>
    </citation>
    <scope>IDENTIFICATION</scope>
</reference>
<organism evidence="2 3">
    <name type="scientific">Cephus cinctus</name>
    <name type="common">Wheat stem sawfly</name>
    <dbReference type="NCBI Taxonomy" id="211228"/>
    <lineage>
        <taxon>Eukaryota</taxon>
        <taxon>Metazoa</taxon>
        <taxon>Ecdysozoa</taxon>
        <taxon>Arthropoda</taxon>
        <taxon>Hexapoda</taxon>
        <taxon>Insecta</taxon>
        <taxon>Pterygota</taxon>
        <taxon>Neoptera</taxon>
        <taxon>Endopterygota</taxon>
        <taxon>Hymenoptera</taxon>
        <taxon>Cephoidea</taxon>
        <taxon>Cephidae</taxon>
        <taxon>Cephus</taxon>
    </lineage>
</organism>
<name>A0AAJ7RFE1_CEPCN</name>
<dbReference type="AlphaFoldDB" id="A0AAJ7RFE1"/>
<evidence type="ECO:0000256" key="1">
    <source>
        <dbReference type="SAM" id="Phobius"/>
    </source>
</evidence>
<sequence length="201" mass="23297">MQFFSNGTLSNSFLSIDMTIENFCFAQRTTRARIHEMCMTYGNINSVSIFIRQFSNHHKPITIYEKYVKLFSRTCILILLFLDPSTPMSLKKCILRQEGSISLYICNPRELASAPMESCCYDAEMDYHYCCPVNELRHMSHTTRVTGSITAAVILLICIALFCIFSSRCPLRKVFLNRRSRGAGKFLYIFFLHDKFYVLLV</sequence>
<feature type="transmembrane region" description="Helical" evidence="1">
    <location>
        <begin position="149"/>
        <end position="171"/>
    </location>
</feature>
<dbReference type="GeneID" id="112494221"/>
<dbReference type="RefSeq" id="XP_024939942.1">
    <property type="nucleotide sequence ID" value="XM_025084174.1"/>
</dbReference>
<accession>A0AAJ7RFE1</accession>
<protein>
    <submittedName>
        <fullName evidence="3">Uncharacterized protein LOC112494221 isoform X1</fullName>
    </submittedName>
</protein>
<dbReference type="KEGG" id="ccin:112494221"/>